<sequence length="216" mass="24179">MFGNISTSGLLNGKSLFLSLFPERDKTLPGLKKLKKRTIKFFLYSFNTLILTKIILFLVPDALILHYFGANPCWNNFGTSAFSGSIIQIPGLLFHPMACTLAKQGIIHAVIEVFIAAMVVVGIIALYIEDKYASQKPAINGNVSNSGQMGDIIGDHIRIKREQKDKNNFVPVEDDILPEVFRISGGSRFCWLDMYGENVYGPILWEEKSEESKNED</sequence>
<dbReference type="EMBL" id="CP009512">
    <property type="protein sequence ID" value="AKB65636.1"/>
    <property type="molecule type" value="Genomic_DNA"/>
</dbReference>
<evidence type="ECO:0000256" key="1">
    <source>
        <dbReference type="SAM" id="Phobius"/>
    </source>
</evidence>
<name>A0A0E3LUP6_METMZ</name>
<organism evidence="2 3">
    <name type="scientific">Methanosarcina mazei S-6</name>
    <dbReference type="NCBI Taxonomy" id="213585"/>
    <lineage>
        <taxon>Archaea</taxon>
        <taxon>Methanobacteriati</taxon>
        <taxon>Methanobacteriota</taxon>
        <taxon>Stenosarchaea group</taxon>
        <taxon>Methanomicrobia</taxon>
        <taxon>Methanosarcinales</taxon>
        <taxon>Methanosarcinaceae</taxon>
        <taxon>Methanosarcina</taxon>
    </lineage>
</organism>
<dbReference type="PATRIC" id="fig|213585.10.peg.3087"/>
<dbReference type="KEGG" id="mmj:MSMAS_2440"/>
<feature type="transmembrane region" description="Helical" evidence="1">
    <location>
        <begin position="41"/>
        <end position="68"/>
    </location>
</feature>
<dbReference type="Proteomes" id="UP000033097">
    <property type="component" value="Chromosome"/>
</dbReference>
<dbReference type="HOGENOM" id="CLU_1275334_0_0_2"/>
<keyword evidence="1" id="KW-0812">Transmembrane</keyword>
<evidence type="ECO:0000313" key="2">
    <source>
        <dbReference type="EMBL" id="AKB65636.1"/>
    </source>
</evidence>
<proteinExistence type="predicted"/>
<protein>
    <submittedName>
        <fullName evidence="2">Uncharacterized protein</fullName>
    </submittedName>
</protein>
<reference evidence="2 3" key="1">
    <citation type="submission" date="2014-07" db="EMBL/GenBank/DDBJ databases">
        <title>Methanogenic archaea and the global carbon cycle.</title>
        <authorList>
            <person name="Henriksen J.R."/>
            <person name="Luke J."/>
            <person name="Reinhart S."/>
            <person name="Benedict M.N."/>
            <person name="Youngblut N.D."/>
            <person name="Metcalf M.E."/>
            <person name="Whitaker R.J."/>
            <person name="Metcalf W.W."/>
        </authorList>
    </citation>
    <scope>NUCLEOTIDE SEQUENCE [LARGE SCALE GENOMIC DNA]</scope>
    <source>
        <strain evidence="2 3">S-6</strain>
    </source>
</reference>
<gene>
    <name evidence="2" type="ORF">MSMAS_2440</name>
</gene>
<keyword evidence="1" id="KW-0472">Membrane</keyword>
<keyword evidence="1" id="KW-1133">Transmembrane helix</keyword>
<evidence type="ECO:0000313" key="3">
    <source>
        <dbReference type="Proteomes" id="UP000033097"/>
    </source>
</evidence>
<feature type="transmembrane region" description="Helical" evidence="1">
    <location>
        <begin position="106"/>
        <end position="128"/>
    </location>
</feature>
<accession>A0A0E3LUP6</accession>
<dbReference type="AlphaFoldDB" id="A0A0E3LUP6"/>